<dbReference type="KEGG" id="pbr:PB2503_02827"/>
<dbReference type="SUPFAM" id="SSF51283">
    <property type="entry name" value="dUTPase-like"/>
    <property type="match status" value="2"/>
</dbReference>
<feature type="domain" description="2'-deoxycytidine 5'-triphosphate deaminase N-terminal" evidence="1">
    <location>
        <begin position="13"/>
        <end position="175"/>
    </location>
</feature>
<dbReference type="NCBIfam" id="NF005734">
    <property type="entry name" value="PRK07559.1"/>
    <property type="match status" value="1"/>
</dbReference>
<evidence type="ECO:0000313" key="4">
    <source>
        <dbReference type="Proteomes" id="UP000001302"/>
    </source>
</evidence>
<dbReference type="Proteomes" id="UP000001302">
    <property type="component" value="Chromosome"/>
</dbReference>
<dbReference type="GO" id="GO:0008829">
    <property type="term" value="F:dCTP deaminase activity"/>
    <property type="evidence" value="ECO:0007669"/>
    <property type="project" value="InterPro"/>
</dbReference>
<dbReference type="Gene3D" id="2.70.40.10">
    <property type="match status" value="2"/>
</dbReference>
<dbReference type="PANTHER" id="PTHR42680:SF3">
    <property type="entry name" value="DCTP DEAMINASE"/>
    <property type="match status" value="1"/>
</dbReference>
<name>E0TCQ3_PARBH</name>
<dbReference type="EMBL" id="CP002156">
    <property type="protein sequence ID" value="ADM08642.1"/>
    <property type="molecule type" value="Genomic_DNA"/>
</dbReference>
<feature type="domain" description="2'-deoxycytidine 5'-triphosphate deaminase C-terminal" evidence="2">
    <location>
        <begin position="179"/>
        <end position="365"/>
    </location>
</feature>
<evidence type="ECO:0000313" key="3">
    <source>
        <dbReference type="EMBL" id="ADM08642.1"/>
    </source>
</evidence>
<dbReference type="Pfam" id="PF06559">
    <property type="entry name" value="DCD_N"/>
    <property type="match status" value="1"/>
</dbReference>
<protein>
    <submittedName>
        <fullName evidence="3">2'-deoxycytidine 5'-triphosphate deaminase</fullName>
    </submittedName>
</protein>
<gene>
    <name evidence="3" type="ordered locus">PB2503_02827</name>
</gene>
<evidence type="ECO:0000259" key="2">
    <source>
        <dbReference type="Pfam" id="PF22569"/>
    </source>
</evidence>
<organism evidence="3 4">
    <name type="scientific">Parvularcula bermudensis (strain ATCC BAA-594 / HTCC2503 / KCTC 12087)</name>
    <dbReference type="NCBI Taxonomy" id="314260"/>
    <lineage>
        <taxon>Bacteria</taxon>
        <taxon>Pseudomonadati</taxon>
        <taxon>Pseudomonadota</taxon>
        <taxon>Alphaproteobacteria</taxon>
        <taxon>Parvularculales</taxon>
        <taxon>Parvularculaceae</taxon>
        <taxon>Parvularcula</taxon>
    </lineage>
</organism>
<dbReference type="GO" id="GO:0009394">
    <property type="term" value="P:2'-deoxyribonucleotide metabolic process"/>
    <property type="evidence" value="ECO:0007669"/>
    <property type="project" value="InterPro"/>
</dbReference>
<dbReference type="InterPro" id="IPR010550">
    <property type="entry name" value="DCD_N"/>
</dbReference>
<evidence type="ECO:0000259" key="1">
    <source>
        <dbReference type="Pfam" id="PF06559"/>
    </source>
</evidence>
<proteinExistence type="predicted"/>
<dbReference type="PANTHER" id="PTHR42680">
    <property type="entry name" value="DCTP DEAMINASE"/>
    <property type="match status" value="1"/>
</dbReference>
<reference evidence="3 4" key="2">
    <citation type="journal article" date="2011" name="J. Bacteriol.">
        <title>Complete genome sequence of strain HTCC2503T of Parvularcula bermudensis, the type species of the order "Parvularculales" in the class Alphaproteobacteria.</title>
        <authorList>
            <person name="Oh H.M."/>
            <person name="Kang I."/>
            <person name="Vergin K.L."/>
            <person name="Kang D."/>
            <person name="Rhee K.H."/>
            <person name="Giovannoni S.J."/>
            <person name="Cho J.C."/>
        </authorList>
    </citation>
    <scope>NUCLEOTIDE SEQUENCE [LARGE SCALE GENOMIC DNA]</scope>
    <source>
        <strain evidence="4">ATCC BAA-594 / HTCC2503 / KCTC 12087</strain>
    </source>
</reference>
<reference evidence="4" key="1">
    <citation type="submission" date="2010-08" db="EMBL/GenBank/DDBJ databases">
        <title>Genome sequence of Parvularcula bermudensis HTCC2503.</title>
        <authorList>
            <person name="Kang D.-M."/>
            <person name="Oh H.-M."/>
            <person name="Cho J.-C."/>
        </authorList>
    </citation>
    <scope>NUCLEOTIDE SEQUENCE [LARGE SCALE GENOMIC DNA]</scope>
    <source>
        <strain evidence="4">ATCC BAA-594 / HTCC2503 / KCTC 12087</strain>
    </source>
</reference>
<dbReference type="STRING" id="314260.PB2503_02827"/>
<dbReference type="eggNOG" id="COG0717">
    <property type="taxonomic scope" value="Bacteria"/>
</dbReference>
<dbReference type="Pfam" id="PF22569">
    <property type="entry name" value="DCD_C"/>
    <property type="match status" value="1"/>
</dbReference>
<dbReference type="InterPro" id="IPR053811">
    <property type="entry name" value="DCD_C"/>
</dbReference>
<accession>E0TCQ3</accession>
<sequence length="368" mass="40317">MRRRSLDTPHPLGVFAEDDLAALVAAETITLSAQCGECQIQPASFDLTLGQRAWRIRAAFLPGPARSVKSCLDEGLGLHVLDLTDGAVLETGCVYLVELREGLALPPTLSARANPKSSTGRIDVFVRLVTDDGTAYDEVPAGYTGPLYAEVSPRTFSIVVRPGSSLNQLRIRHGETRLSDEALGERARREDLTGPRHHGHIHQGLCVSVDLSGDLGPVAAWRAKKHTGLIDVDRVAALRPEAYFDPLPVMQDQFLILDPGEFYILASQEELRLPDDLAAEMAPIDADLGAFRVHYAGFFDPGFGLEAPSRAVLEVRGYDAPFLIRHGQTMARLTFERLTRPVSRRYGEALKSHYHGQGLRLSKHFAAP</sequence>
<dbReference type="HOGENOM" id="CLU_043743_0_0_5"/>
<keyword evidence="4" id="KW-1185">Reference proteome</keyword>
<dbReference type="AlphaFoldDB" id="E0TCQ3"/>
<dbReference type="RefSeq" id="WP_013299616.1">
    <property type="nucleotide sequence ID" value="NC_014414.1"/>
</dbReference>
<dbReference type="InterPro" id="IPR036157">
    <property type="entry name" value="dUTPase-like_sf"/>
</dbReference>